<dbReference type="EMBL" id="ML179454">
    <property type="protein sequence ID" value="THU87363.1"/>
    <property type="molecule type" value="Genomic_DNA"/>
</dbReference>
<dbReference type="AlphaFoldDB" id="A0A4S8LF90"/>
<protein>
    <submittedName>
        <fullName evidence="2">Uncharacterized protein</fullName>
    </submittedName>
</protein>
<evidence type="ECO:0000313" key="2">
    <source>
        <dbReference type="EMBL" id="THU87363.1"/>
    </source>
</evidence>
<gene>
    <name evidence="2" type="ORF">K435DRAFT_867372</name>
</gene>
<proteinExistence type="predicted"/>
<feature type="compositionally biased region" description="Polar residues" evidence="1">
    <location>
        <begin position="76"/>
        <end position="109"/>
    </location>
</feature>
<evidence type="ECO:0000256" key="1">
    <source>
        <dbReference type="SAM" id="MobiDB-lite"/>
    </source>
</evidence>
<sequence>MLALRNRRVPSQRKFFPFLFCRKHFEDYRPNFDLAPEAISPAKKRCRVHFSRIIPQRWKGRQYWEFLAKEKKKKPNNPTRDTVPGTLTSDNENTADSNPIGGSSRNLSDINRYTEQDSRMIGRNVESWGGYYEVNYRPVIVAIGPVTVVMVQR</sequence>
<feature type="region of interest" description="Disordered" evidence="1">
    <location>
        <begin position="69"/>
        <end position="109"/>
    </location>
</feature>
<name>A0A4S8LF90_DENBC</name>
<accession>A0A4S8LF90</accession>
<organism evidence="2 3">
    <name type="scientific">Dendrothele bispora (strain CBS 962.96)</name>
    <dbReference type="NCBI Taxonomy" id="1314807"/>
    <lineage>
        <taxon>Eukaryota</taxon>
        <taxon>Fungi</taxon>
        <taxon>Dikarya</taxon>
        <taxon>Basidiomycota</taxon>
        <taxon>Agaricomycotina</taxon>
        <taxon>Agaricomycetes</taxon>
        <taxon>Agaricomycetidae</taxon>
        <taxon>Agaricales</taxon>
        <taxon>Agaricales incertae sedis</taxon>
        <taxon>Dendrothele</taxon>
    </lineage>
</organism>
<dbReference type="Proteomes" id="UP000297245">
    <property type="component" value="Unassembled WGS sequence"/>
</dbReference>
<keyword evidence="3" id="KW-1185">Reference proteome</keyword>
<evidence type="ECO:0000313" key="3">
    <source>
        <dbReference type="Proteomes" id="UP000297245"/>
    </source>
</evidence>
<reference evidence="2 3" key="1">
    <citation type="journal article" date="2019" name="Nat. Ecol. Evol.">
        <title>Megaphylogeny resolves global patterns of mushroom evolution.</title>
        <authorList>
            <person name="Varga T."/>
            <person name="Krizsan K."/>
            <person name="Foldi C."/>
            <person name="Dima B."/>
            <person name="Sanchez-Garcia M."/>
            <person name="Sanchez-Ramirez S."/>
            <person name="Szollosi G.J."/>
            <person name="Szarkandi J.G."/>
            <person name="Papp V."/>
            <person name="Albert L."/>
            <person name="Andreopoulos W."/>
            <person name="Angelini C."/>
            <person name="Antonin V."/>
            <person name="Barry K.W."/>
            <person name="Bougher N.L."/>
            <person name="Buchanan P."/>
            <person name="Buyck B."/>
            <person name="Bense V."/>
            <person name="Catcheside P."/>
            <person name="Chovatia M."/>
            <person name="Cooper J."/>
            <person name="Damon W."/>
            <person name="Desjardin D."/>
            <person name="Finy P."/>
            <person name="Geml J."/>
            <person name="Haridas S."/>
            <person name="Hughes K."/>
            <person name="Justo A."/>
            <person name="Karasinski D."/>
            <person name="Kautmanova I."/>
            <person name="Kiss B."/>
            <person name="Kocsube S."/>
            <person name="Kotiranta H."/>
            <person name="LaButti K.M."/>
            <person name="Lechner B.E."/>
            <person name="Liimatainen K."/>
            <person name="Lipzen A."/>
            <person name="Lukacs Z."/>
            <person name="Mihaltcheva S."/>
            <person name="Morgado L.N."/>
            <person name="Niskanen T."/>
            <person name="Noordeloos M.E."/>
            <person name="Ohm R.A."/>
            <person name="Ortiz-Santana B."/>
            <person name="Ovrebo C."/>
            <person name="Racz N."/>
            <person name="Riley R."/>
            <person name="Savchenko A."/>
            <person name="Shiryaev A."/>
            <person name="Soop K."/>
            <person name="Spirin V."/>
            <person name="Szebenyi C."/>
            <person name="Tomsovsky M."/>
            <person name="Tulloss R.E."/>
            <person name="Uehling J."/>
            <person name="Grigoriev I.V."/>
            <person name="Vagvolgyi C."/>
            <person name="Papp T."/>
            <person name="Martin F.M."/>
            <person name="Miettinen O."/>
            <person name="Hibbett D.S."/>
            <person name="Nagy L.G."/>
        </authorList>
    </citation>
    <scope>NUCLEOTIDE SEQUENCE [LARGE SCALE GENOMIC DNA]</scope>
    <source>
        <strain evidence="2 3">CBS 962.96</strain>
    </source>
</reference>